<evidence type="ECO:0000313" key="1">
    <source>
        <dbReference type="EMBL" id="WWO37363.1"/>
    </source>
</evidence>
<reference evidence="1 2" key="1">
    <citation type="journal article" date="2024" name="Front. Plant Sci.">
        <title>Comprehensive phenomic and genomic studies of the species, Pectobacterium cacticida and proposal for reclassification as Alcorniella cacticida comb. nov.</title>
        <authorList>
            <person name="Jonca J."/>
            <person name="Pirhonen M."/>
            <person name="Waleron M.M."/>
            <person name="Gawor J."/>
            <person name="Mrozik A."/>
            <person name="Smoktunowicz M."/>
            <person name="Waleron K."/>
            <person name="Waleron M."/>
        </authorList>
    </citation>
    <scope>NUCLEOTIDE SEQUENCE [LARGE SCALE GENOMIC DNA]</scope>
    <source>
        <strain evidence="1 2">DPMP6</strain>
    </source>
</reference>
<name>A0ABZ2G6D2_9GAMM</name>
<organism evidence="1 2">
    <name type="scientific">Pectobacterium cacticida</name>
    <dbReference type="NCBI Taxonomy" id="69221"/>
    <lineage>
        <taxon>Bacteria</taxon>
        <taxon>Pseudomonadati</taxon>
        <taxon>Pseudomonadota</taxon>
        <taxon>Gammaproteobacteria</taxon>
        <taxon>Enterobacterales</taxon>
        <taxon>Pectobacteriaceae</taxon>
        <taxon>Pectobacterium</taxon>
    </lineage>
</organism>
<accession>A0ABZ2G6D2</accession>
<protein>
    <recommendedName>
        <fullName evidence="3">DUF2594 family protein</fullName>
    </recommendedName>
</protein>
<sequence>MTVEKPEEAMTFGELLALIGEQQRKIDALELAFSSLAFCLDEKANKLMIHNLTVESQNENRDPVMKKYLARLAAALEEKTGTHME</sequence>
<keyword evidence="2" id="KW-1185">Reference proteome</keyword>
<evidence type="ECO:0008006" key="3">
    <source>
        <dbReference type="Google" id="ProtNLM"/>
    </source>
</evidence>
<gene>
    <name evidence="1" type="ORF">QNA12_12335</name>
</gene>
<dbReference type="RefSeq" id="WP_264498567.1">
    <property type="nucleotide sequence ID" value="NZ_CP109947.1"/>
</dbReference>
<evidence type="ECO:0000313" key="2">
    <source>
        <dbReference type="Proteomes" id="UP001379444"/>
    </source>
</evidence>
<dbReference type="EMBL" id="CP125967">
    <property type="protein sequence ID" value="WWO37363.1"/>
    <property type="molecule type" value="Genomic_DNA"/>
</dbReference>
<dbReference type="Proteomes" id="UP001379444">
    <property type="component" value="Chromosome"/>
</dbReference>
<proteinExistence type="predicted"/>